<keyword evidence="6" id="KW-0406">Ion transport</keyword>
<dbReference type="GO" id="GO:0005886">
    <property type="term" value="C:plasma membrane"/>
    <property type="evidence" value="ECO:0007669"/>
    <property type="project" value="TreeGrafter"/>
</dbReference>
<keyword evidence="4 6" id="KW-1133">Transmembrane helix</keyword>
<feature type="transmembrane region" description="Helical" evidence="6">
    <location>
        <begin position="28"/>
        <end position="46"/>
    </location>
</feature>
<protein>
    <recommendedName>
        <fullName evidence="6">Copper transport protein</fullName>
    </recommendedName>
</protein>
<evidence type="ECO:0000256" key="6">
    <source>
        <dbReference type="RuleBase" id="RU367022"/>
    </source>
</evidence>
<keyword evidence="5 6" id="KW-0472">Membrane</keyword>
<accession>A0A2P6QJD0</accession>
<keyword evidence="8" id="KW-1185">Reference proteome</keyword>
<keyword evidence="2 6" id="KW-0812">Transmembrane</keyword>
<keyword evidence="6" id="KW-0813">Transport</keyword>
<dbReference type="AlphaFoldDB" id="A0A2P6QJD0"/>
<comment type="similarity">
    <text evidence="1 6">Belongs to the copper transporter (Ctr) (TC 1.A.56) family. SLC31A subfamily.</text>
</comment>
<evidence type="ECO:0000313" key="7">
    <source>
        <dbReference type="EMBL" id="PRQ34274.1"/>
    </source>
</evidence>
<dbReference type="Gramene" id="PRQ34274">
    <property type="protein sequence ID" value="PRQ34274"/>
    <property type="gene ID" value="RchiOBHm_Chr5g0067001"/>
</dbReference>
<reference evidence="7 8" key="1">
    <citation type="journal article" date="2018" name="Nat. Genet.">
        <title>The Rosa genome provides new insights in the design of modern roses.</title>
        <authorList>
            <person name="Bendahmane M."/>
        </authorList>
    </citation>
    <scope>NUCLEOTIDE SEQUENCE [LARGE SCALE GENOMIC DNA]</scope>
    <source>
        <strain evidence="8">cv. Old Blush</strain>
    </source>
</reference>
<dbReference type="EMBL" id="PDCK01000043">
    <property type="protein sequence ID" value="PRQ34274.1"/>
    <property type="molecule type" value="Genomic_DNA"/>
</dbReference>
<dbReference type="GO" id="GO:0005375">
    <property type="term" value="F:copper ion transmembrane transporter activity"/>
    <property type="evidence" value="ECO:0007669"/>
    <property type="project" value="UniProtKB-UniRule"/>
</dbReference>
<proteinExistence type="inferred from homology"/>
<dbReference type="STRING" id="74649.A0A2P6QJD0"/>
<dbReference type="InterPro" id="IPR007274">
    <property type="entry name" value="Cop_transporter"/>
</dbReference>
<name>A0A2P6QJD0_ROSCH</name>
<keyword evidence="6" id="KW-0186">Copper</keyword>
<comment type="subcellular location">
    <subcellularLocation>
        <location evidence="6">Membrane</location>
        <topology evidence="6">Multi-pass membrane protein</topology>
    </subcellularLocation>
</comment>
<evidence type="ECO:0000256" key="3">
    <source>
        <dbReference type="ARBA" id="ARBA00022796"/>
    </source>
</evidence>
<evidence type="ECO:0000256" key="4">
    <source>
        <dbReference type="ARBA" id="ARBA00022989"/>
    </source>
</evidence>
<feature type="transmembrane region" description="Helical" evidence="6">
    <location>
        <begin position="91"/>
        <end position="111"/>
    </location>
</feature>
<dbReference type="Proteomes" id="UP000238479">
    <property type="component" value="Chromosome 5"/>
</dbReference>
<evidence type="ECO:0000313" key="8">
    <source>
        <dbReference type="Proteomes" id="UP000238479"/>
    </source>
</evidence>
<comment type="caution">
    <text evidence="7">The sequence shown here is derived from an EMBL/GenBank/DDBJ whole genome shotgun (WGS) entry which is preliminary data.</text>
</comment>
<sequence length="131" mass="14374">MKTHFTFFRGKNTTAIIFPGWPGESLESYILALIAVFLLSLVVEWLSHARLIEPSSDNNIADGLRQTLMYGSRVGLSYLVMLAVMSFDVGVLLAAIAGCSVGFLVFGSRVFMRSKVGHSNMDQTDLPPLKC</sequence>
<evidence type="ECO:0000256" key="1">
    <source>
        <dbReference type="ARBA" id="ARBA00006921"/>
    </source>
</evidence>
<evidence type="ECO:0000256" key="2">
    <source>
        <dbReference type="ARBA" id="ARBA00022692"/>
    </source>
</evidence>
<keyword evidence="3 6" id="KW-0187">Copper transport</keyword>
<feature type="transmembrane region" description="Helical" evidence="6">
    <location>
        <begin position="67"/>
        <end position="85"/>
    </location>
</feature>
<dbReference type="Pfam" id="PF04145">
    <property type="entry name" value="Ctr"/>
    <property type="match status" value="1"/>
</dbReference>
<gene>
    <name evidence="7" type="ORF">RchiOBHm_Chr5g0067001</name>
</gene>
<organism evidence="7 8">
    <name type="scientific">Rosa chinensis</name>
    <name type="common">China rose</name>
    <dbReference type="NCBI Taxonomy" id="74649"/>
    <lineage>
        <taxon>Eukaryota</taxon>
        <taxon>Viridiplantae</taxon>
        <taxon>Streptophyta</taxon>
        <taxon>Embryophyta</taxon>
        <taxon>Tracheophyta</taxon>
        <taxon>Spermatophyta</taxon>
        <taxon>Magnoliopsida</taxon>
        <taxon>eudicotyledons</taxon>
        <taxon>Gunneridae</taxon>
        <taxon>Pentapetalae</taxon>
        <taxon>rosids</taxon>
        <taxon>fabids</taxon>
        <taxon>Rosales</taxon>
        <taxon>Rosaceae</taxon>
        <taxon>Rosoideae</taxon>
        <taxon>Rosoideae incertae sedis</taxon>
        <taxon>Rosa</taxon>
    </lineage>
</organism>
<evidence type="ECO:0000256" key="5">
    <source>
        <dbReference type="ARBA" id="ARBA00023136"/>
    </source>
</evidence>
<dbReference type="PANTHER" id="PTHR12483:SF83">
    <property type="entry name" value="COPPER TRANSPORT PROTEIN"/>
    <property type="match status" value="1"/>
</dbReference>
<dbReference type="PANTHER" id="PTHR12483">
    <property type="entry name" value="SOLUTE CARRIER FAMILY 31 COPPER TRANSPORTERS"/>
    <property type="match status" value="1"/>
</dbReference>
<dbReference type="OMA" id="GNTTEIM"/>